<accession>A0AA38IXC9</accession>
<evidence type="ECO:0000313" key="2">
    <source>
        <dbReference type="Proteomes" id="UP001168821"/>
    </source>
</evidence>
<reference evidence="1" key="1">
    <citation type="journal article" date="2023" name="G3 (Bethesda)">
        <title>Whole genome assemblies of Zophobas morio and Tenebrio molitor.</title>
        <authorList>
            <person name="Kaur S."/>
            <person name="Stinson S.A."/>
            <person name="diCenzo G.C."/>
        </authorList>
    </citation>
    <scope>NUCLEOTIDE SEQUENCE</scope>
    <source>
        <strain evidence="1">QUZm001</strain>
    </source>
</reference>
<dbReference type="Proteomes" id="UP001168821">
    <property type="component" value="Unassembled WGS sequence"/>
</dbReference>
<organism evidence="1 2">
    <name type="scientific">Zophobas morio</name>
    <dbReference type="NCBI Taxonomy" id="2755281"/>
    <lineage>
        <taxon>Eukaryota</taxon>
        <taxon>Metazoa</taxon>
        <taxon>Ecdysozoa</taxon>
        <taxon>Arthropoda</taxon>
        <taxon>Hexapoda</taxon>
        <taxon>Insecta</taxon>
        <taxon>Pterygota</taxon>
        <taxon>Neoptera</taxon>
        <taxon>Endopterygota</taxon>
        <taxon>Coleoptera</taxon>
        <taxon>Polyphaga</taxon>
        <taxon>Cucujiformia</taxon>
        <taxon>Tenebrionidae</taxon>
        <taxon>Zophobas</taxon>
    </lineage>
</organism>
<name>A0AA38IXC9_9CUCU</name>
<evidence type="ECO:0000313" key="1">
    <source>
        <dbReference type="EMBL" id="KAJ3664800.1"/>
    </source>
</evidence>
<gene>
    <name evidence="1" type="ORF">Zmor_000343</name>
</gene>
<protein>
    <submittedName>
        <fullName evidence="1">Uncharacterized protein</fullName>
    </submittedName>
</protein>
<proteinExistence type="predicted"/>
<dbReference type="AlphaFoldDB" id="A0AA38IXC9"/>
<sequence>MASWSSAIEGKQGIVADSAWQTLLFAFDILLVKIDFFERAVEGSSKFLGRGGAGAVDAAALLNRTDARSGALFIFTCEILHNSSRIGCEKRVEALKFNIDQNYGLELILKGRSCGNSGDSSHVVNCYGAYGLVRLRRVFN</sequence>
<keyword evidence="2" id="KW-1185">Reference proteome</keyword>
<dbReference type="EMBL" id="JALNTZ010000001">
    <property type="protein sequence ID" value="KAJ3664800.1"/>
    <property type="molecule type" value="Genomic_DNA"/>
</dbReference>
<comment type="caution">
    <text evidence="1">The sequence shown here is derived from an EMBL/GenBank/DDBJ whole genome shotgun (WGS) entry which is preliminary data.</text>
</comment>